<dbReference type="Gene3D" id="1.10.238.160">
    <property type="match status" value="1"/>
</dbReference>
<evidence type="ECO:0000313" key="1">
    <source>
        <dbReference type="EMBL" id="CQI89181.1"/>
    </source>
</evidence>
<protein>
    <submittedName>
        <fullName evidence="1">AlpA family protein</fullName>
    </submittedName>
</protein>
<sequence>MKDKEQTDEHQFKLIDLKFICESTGLSQAYIYKLMSNDLFPKPLKIGRASRWYLREFKDWLESRSRK</sequence>
<proteinExistence type="predicted"/>
<dbReference type="AlphaFoldDB" id="A0A0U1HRI2"/>
<organism evidence="1 2">
    <name type="scientific">Yersinia rohdei</name>
    <dbReference type="NCBI Taxonomy" id="29485"/>
    <lineage>
        <taxon>Bacteria</taxon>
        <taxon>Pseudomonadati</taxon>
        <taxon>Pseudomonadota</taxon>
        <taxon>Gammaproteobacteria</taxon>
        <taxon>Enterobacterales</taxon>
        <taxon>Yersiniaceae</taxon>
        <taxon>Yersinia</taxon>
    </lineage>
</organism>
<evidence type="ECO:0000313" key="2">
    <source>
        <dbReference type="Proteomes" id="UP000042054"/>
    </source>
</evidence>
<dbReference type="Proteomes" id="UP000042054">
    <property type="component" value="Unassembled WGS sequence"/>
</dbReference>
<dbReference type="InterPro" id="IPR010260">
    <property type="entry name" value="AlpA"/>
</dbReference>
<dbReference type="Pfam" id="PF05930">
    <property type="entry name" value="Phage_AlpA"/>
    <property type="match status" value="1"/>
</dbReference>
<reference evidence="1 2" key="1">
    <citation type="submission" date="2015-03" db="EMBL/GenBank/DDBJ databases">
        <authorList>
            <person name="Murphy D."/>
        </authorList>
    </citation>
    <scope>NUCLEOTIDE SEQUENCE [LARGE SCALE GENOMIC DNA]</scope>
    <source>
        <strain evidence="1 2">68/02</strain>
    </source>
</reference>
<accession>A0A0U1HRI2</accession>
<dbReference type="EMBL" id="CTKE01000006">
    <property type="protein sequence ID" value="CQI89181.1"/>
    <property type="molecule type" value="Genomic_DNA"/>
</dbReference>
<gene>
    <name evidence="1" type="ORF">ERS008555_01460</name>
</gene>
<dbReference type="RefSeq" id="WP_050534823.1">
    <property type="nucleotide sequence ID" value="NZ_CTKE01000006.1"/>
</dbReference>
<name>A0A0U1HRI2_YERRO</name>
<dbReference type="OrthoDB" id="5986966at2"/>